<dbReference type="STRING" id="1754191.A0A1Y1VG41"/>
<dbReference type="Proteomes" id="UP000193719">
    <property type="component" value="Unassembled WGS sequence"/>
</dbReference>
<feature type="coiled-coil region" evidence="1">
    <location>
        <begin position="103"/>
        <end position="161"/>
    </location>
</feature>
<reference evidence="3 4" key="1">
    <citation type="submission" date="2016-08" db="EMBL/GenBank/DDBJ databases">
        <title>Genomes of anaerobic fungi encode conserved fungal cellulosomes for biomass hydrolysis.</title>
        <authorList>
            <consortium name="DOE Joint Genome Institute"/>
            <person name="Haitjema C.H."/>
            <person name="Gilmore S.P."/>
            <person name="Henske J.K."/>
            <person name="Solomon K.V."/>
            <person name="De Groot R."/>
            <person name="Kuo A."/>
            <person name="Mondo S.J."/>
            <person name="Salamov A.A."/>
            <person name="Labutti K."/>
            <person name="Zhao Z."/>
            <person name="Chiniquy J."/>
            <person name="Barry K."/>
            <person name="Brewer H.M."/>
            <person name="Purvine S.O."/>
            <person name="Wright A.T."/>
            <person name="Boxma B."/>
            <person name="Van Alen T."/>
            <person name="Hackstein J.H."/>
            <person name="Baker S.E."/>
            <person name="Grigoriev I.V."/>
            <person name="O'Malley M.A."/>
        </authorList>
    </citation>
    <scope>NUCLEOTIDE SEQUENCE [LARGE SCALE GENOMIC DNA]</scope>
    <source>
        <strain evidence="4">finn</strain>
    </source>
</reference>
<dbReference type="AlphaFoldDB" id="A0A1Y1VG41"/>
<feature type="compositionally biased region" description="Low complexity" evidence="2">
    <location>
        <begin position="393"/>
        <end position="414"/>
    </location>
</feature>
<feature type="compositionally biased region" description="Low complexity" evidence="2">
    <location>
        <begin position="501"/>
        <end position="517"/>
    </location>
</feature>
<gene>
    <name evidence="3" type="ORF">BCR36DRAFT_185244</name>
</gene>
<proteinExistence type="predicted"/>
<evidence type="ECO:0000256" key="1">
    <source>
        <dbReference type="SAM" id="Coils"/>
    </source>
</evidence>
<dbReference type="EMBL" id="MCFH01000009">
    <property type="protein sequence ID" value="ORX55385.1"/>
    <property type="molecule type" value="Genomic_DNA"/>
</dbReference>
<feature type="compositionally biased region" description="Basic residues" evidence="2">
    <location>
        <begin position="490"/>
        <end position="500"/>
    </location>
</feature>
<dbReference type="OrthoDB" id="676979at2759"/>
<comment type="caution">
    <text evidence="3">The sequence shown here is derived from an EMBL/GenBank/DDBJ whole genome shotgun (WGS) entry which is preliminary data.</text>
</comment>
<evidence type="ECO:0000313" key="3">
    <source>
        <dbReference type="EMBL" id="ORX55385.1"/>
    </source>
</evidence>
<evidence type="ECO:0000313" key="4">
    <source>
        <dbReference type="Proteomes" id="UP000193719"/>
    </source>
</evidence>
<feature type="compositionally biased region" description="Basic residues" evidence="2">
    <location>
        <begin position="519"/>
        <end position="529"/>
    </location>
</feature>
<protein>
    <submittedName>
        <fullName evidence="3">Uncharacterized protein</fullName>
    </submittedName>
</protein>
<evidence type="ECO:0000256" key="2">
    <source>
        <dbReference type="SAM" id="MobiDB-lite"/>
    </source>
</evidence>
<sequence>MFAEFCAPSECADSDITSVSNEYSYSNKNESEKLKTLREKIKILTENYHSMDENIKKNNEVFLNTLLKDADLLSLKNKESIDELVNKFKTDAQSEIDEIIKYNTLIKEELKKGNENISDLENKKEEAKNKINANKKQLSANVELIKEKNRKEEKKSKYDNDLIKNNFDPNMEFSFDPKELSKLLFGNYGIKTENSMPRMFILLPKAVSGLKKVFSFKKTKDKTKEPDFWANIDNWKETPQFQFHYICEYDGHEHIMETPYIYNIRNANKLIATTAAVLKFSVDCILNRINENPNYCKSLFEKCLSATSASKYLENISNTAATKIYTSKPEPVNYKQICHLIDSARYELKKIINEVDSSQKFGNLNKVVISKGCTRYMCKEHEEKYKKEGFGLGSEKGSKSSLSKSSKSSRSSRSTIDLASPKSPKSPKVKSSKSKSEDEPTSPKSPKSPKVKSSKSKSEDEPTSPKSPKSPKVKSSKSKSEDEPTSPKSPKPKSSRKSSKSLKTSSKSSLDSNSPKSPKSPKPRSSKSK</sequence>
<organism evidence="3 4">
    <name type="scientific">Piromyces finnis</name>
    <dbReference type="NCBI Taxonomy" id="1754191"/>
    <lineage>
        <taxon>Eukaryota</taxon>
        <taxon>Fungi</taxon>
        <taxon>Fungi incertae sedis</taxon>
        <taxon>Chytridiomycota</taxon>
        <taxon>Chytridiomycota incertae sedis</taxon>
        <taxon>Neocallimastigomycetes</taxon>
        <taxon>Neocallimastigales</taxon>
        <taxon>Neocallimastigaceae</taxon>
        <taxon>Piromyces</taxon>
    </lineage>
</organism>
<keyword evidence="1" id="KW-0175">Coiled coil</keyword>
<feature type="region of interest" description="Disordered" evidence="2">
    <location>
        <begin position="390"/>
        <end position="529"/>
    </location>
</feature>
<accession>A0A1Y1VG41</accession>
<keyword evidence="4" id="KW-1185">Reference proteome</keyword>
<feature type="coiled-coil region" evidence="1">
    <location>
        <begin position="27"/>
        <end position="54"/>
    </location>
</feature>
<name>A0A1Y1VG41_9FUNG</name>
<reference evidence="3 4" key="2">
    <citation type="submission" date="2016-08" db="EMBL/GenBank/DDBJ databases">
        <title>Pervasive Adenine N6-methylation of Active Genes in Fungi.</title>
        <authorList>
            <consortium name="DOE Joint Genome Institute"/>
            <person name="Mondo S.J."/>
            <person name="Dannebaum R.O."/>
            <person name="Kuo R.C."/>
            <person name="Labutti K."/>
            <person name="Haridas S."/>
            <person name="Kuo A."/>
            <person name="Salamov A."/>
            <person name="Ahrendt S.R."/>
            <person name="Lipzen A."/>
            <person name="Sullivan W."/>
            <person name="Andreopoulos W.B."/>
            <person name="Clum A."/>
            <person name="Lindquist E."/>
            <person name="Daum C."/>
            <person name="Ramamoorthy G.K."/>
            <person name="Gryganskyi A."/>
            <person name="Culley D."/>
            <person name="Magnuson J.K."/>
            <person name="James T.Y."/>
            <person name="O'Malley M.A."/>
            <person name="Stajich J.E."/>
            <person name="Spatafora J.W."/>
            <person name="Visel A."/>
            <person name="Grigoriev I.V."/>
        </authorList>
    </citation>
    <scope>NUCLEOTIDE SEQUENCE [LARGE SCALE GENOMIC DNA]</scope>
    <source>
        <strain evidence="4">finn</strain>
    </source>
</reference>